<reference evidence="1" key="1">
    <citation type="submission" date="2018-05" db="EMBL/GenBank/DDBJ databases">
        <authorList>
            <person name="Lanie J.A."/>
            <person name="Ng W.-L."/>
            <person name="Kazmierczak K.M."/>
            <person name="Andrzejewski T.M."/>
            <person name="Davidsen T.M."/>
            <person name="Wayne K.J."/>
            <person name="Tettelin H."/>
            <person name="Glass J.I."/>
            <person name="Rusch D."/>
            <person name="Podicherti R."/>
            <person name="Tsui H.-C.T."/>
            <person name="Winkler M.E."/>
        </authorList>
    </citation>
    <scope>NUCLEOTIDE SEQUENCE</scope>
</reference>
<evidence type="ECO:0000313" key="1">
    <source>
        <dbReference type="EMBL" id="SUZ61441.1"/>
    </source>
</evidence>
<name>A0A381P3F3_9ZZZZ</name>
<proteinExistence type="predicted"/>
<gene>
    <name evidence="1" type="ORF">METZ01_LOCUS14295</name>
</gene>
<dbReference type="InterPro" id="IPR029063">
    <property type="entry name" value="SAM-dependent_MTases_sf"/>
</dbReference>
<dbReference type="EMBL" id="UINC01000803">
    <property type="protein sequence ID" value="SUZ61441.1"/>
    <property type="molecule type" value="Genomic_DNA"/>
</dbReference>
<evidence type="ECO:0008006" key="2">
    <source>
        <dbReference type="Google" id="ProtNLM"/>
    </source>
</evidence>
<dbReference type="InterPro" id="IPR030807">
    <property type="entry name" value="Methyltran_NanM"/>
</dbReference>
<dbReference type="AlphaFoldDB" id="A0A381P3F3"/>
<organism evidence="1">
    <name type="scientific">marine metagenome</name>
    <dbReference type="NCBI Taxonomy" id="408172"/>
    <lineage>
        <taxon>unclassified sequences</taxon>
        <taxon>metagenomes</taxon>
        <taxon>ecological metagenomes</taxon>
    </lineage>
</organism>
<protein>
    <recommendedName>
        <fullName evidence="2">Sugar O-methyltransferase</fullName>
    </recommendedName>
</protein>
<dbReference type="NCBIfam" id="TIGR04371">
    <property type="entry name" value="methyltran_NanM"/>
    <property type="match status" value="1"/>
</dbReference>
<accession>A0A381P3F3</accession>
<dbReference type="SUPFAM" id="SSF53335">
    <property type="entry name" value="S-adenosyl-L-methionine-dependent methyltransferases"/>
    <property type="match status" value="1"/>
</dbReference>
<sequence length="381" mass="44227">MQDTPAKKQSSEFTEAVQHRIAALRNSVAFQNYEDVRNHVLRMKDLEAQRSETVLKPSAYWREELENFEYMLDAHPLIIDKLRHHSYHVTGLRVYDYRSNKDSVRELLAEKLEVLVKMGGHDLLVPEPRDMGGFGFEIEGQLYNIDTLKFYEVLIAMQRSSILPDLRKPADRKLVWEIGAGWGGFAYQFKTICSNVTYVIMDFPELFLFSGTYLKTMFPEARVEFFDHGSLGKLLGQWRDIDFLFVPNTFLDDFSPDQVDLAINMVSFQEMTSDQVRAYVEKAHELQSPYLYSLNRDRSPYNRELLSVSNIIAERFLPRQIPVLPVSYPKMLNKLTKARGLRARLKKKKVTRPDYKHIVGCHRMTLDGENISGNTPVEVSE</sequence>